<dbReference type="NCBIfam" id="TIGR02532">
    <property type="entry name" value="IV_pilin_GFxxxE"/>
    <property type="match status" value="1"/>
</dbReference>
<keyword evidence="6 7" id="KW-0472">Membrane</keyword>
<evidence type="ECO:0000256" key="6">
    <source>
        <dbReference type="ARBA" id="ARBA00023136"/>
    </source>
</evidence>
<dbReference type="PROSITE" id="PS00409">
    <property type="entry name" value="PROKAR_NTER_METHYL"/>
    <property type="match status" value="1"/>
</dbReference>
<dbReference type="GO" id="GO:0016020">
    <property type="term" value="C:membrane"/>
    <property type="evidence" value="ECO:0007669"/>
    <property type="project" value="UniProtKB-SubCell"/>
</dbReference>
<accession>A0A1V4GVS2</accession>
<keyword evidence="3" id="KW-0488">Methylation</keyword>
<gene>
    <name evidence="8" type="ORF">B5J94_07585</name>
</gene>
<dbReference type="Proteomes" id="UP000191025">
    <property type="component" value="Unassembled WGS sequence"/>
</dbReference>
<evidence type="ECO:0000256" key="4">
    <source>
        <dbReference type="ARBA" id="ARBA00022692"/>
    </source>
</evidence>
<name>A0A1V4GVS2_MORLA</name>
<evidence type="ECO:0000256" key="3">
    <source>
        <dbReference type="ARBA" id="ARBA00022481"/>
    </source>
</evidence>
<dbReference type="AlphaFoldDB" id="A0A1V4GVS2"/>
<evidence type="ECO:0000256" key="1">
    <source>
        <dbReference type="ARBA" id="ARBA00004167"/>
    </source>
</evidence>
<dbReference type="SUPFAM" id="SSF54523">
    <property type="entry name" value="Pili subunits"/>
    <property type="match status" value="1"/>
</dbReference>
<dbReference type="InterPro" id="IPR002416">
    <property type="entry name" value="T2SS_protein-GspH"/>
</dbReference>
<dbReference type="Pfam" id="PF07963">
    <property type="entry name" value="N_methyl"/>
    <property type="match status" value="1"/>
</dbReference>
<protein>
    <recommendedName>
        <fullName evidence="10">Pilin</fullName>
    </recommendedName>
</protein>
<dbReference type="PANTHER" id="PTHR30093:SF34">
    <property type="entry name" value="PREPILIN PEPTIDASE-DEPENDENT PROTEIN D"/>
    <property type="match status" value="1"/>
</dbReference>
<proteinExistence type="inferred from homology"/>
<dbReference type="InterPro" id="IPR012902">
    <property type="entry name" value="N_methyl_site"/>
</dbReference>
<evidence type="ECO:0000313" key="8">
    <source>
        <dbReference type="EMBL" id="OPH36226.1"/>
    </source>
</evidence>
<sequence length="142" mass="14845">MNAQKGFTLIELMIVIAIIGILAAIALPTYQNYTQRSANTACLGEAKSWVSIRVADIATSTAFAEYTPAACATGPMNTAGTEATKGTSITGVVAQRNLFIANSNLFFSPATRGTKSEWKAVRCETASGTCSLQGSGIKSMPN</sequence>
<dbReference type="GO" id="GO:0015627">
    <property type="term" value="C:type II protein secretion system complex"/>
    <property type="evidence" value="ECO:0007669"/>
    <property type="project" value="InterPro"/>
</dbReference>
<keyword evidence="4 7" id="KW-0812">Transmembrane</keyword>
<feature type="transmembrane region" description="Helical" evidence="7">
    <location>
        <begin position="6"/>
        <end position="27"/>
    </location>
</feature>
<organism evidence="8 9">
    <name type="scientific">Moraxella lacunata</name>
    <dbReference type="NCBI Taxonomy" id="477"/>
    <lineage>
        <taxon>Bacteria</taxon>
        <taxon>Pseudomonadati</taxon>
        <taxon>Pseudomonadota</taxon>
        <taxon>Gammaproteobacteria</taxon>
        <taxon>Moraxellales</taxon>
        <taxon>Moraxellaceae</taxon>
        <taxon>Moraxella</taxon>
    </lineage>
</organism>
<comment type="subcellular location">
    <subcellularLocation>
        <location evidence="1">Membrane</location>
        <topology evidence="1">Single-pass membrane protein</topology>
    </subcellularLocation>
</comment>
<dbReference type="GO" id="GO:0015628">
    <property type="term" value="P:protein secretion by the type II secretion system"/>
    <property type="evidence" value="ECO:0007669"/>
    <property type="project" value="InterPro"/>
</dbReference>
<reference evidence="9" key="1">
    <citation type="submission" date="2017-03" db="EMBL/GenBank/DDBJ databases">
        <title>Draft genome sequence of Moraxella equi CCUG 4950T type strain.</title>
        <authorList>
            <person name="Salva-Serra F."/>
            <person name="Engstrom-Jakobsson H."/>
            <person name="Thorell K."/>
            <person name="Jaen-Luchoro D."/>
            <person name="Gonzales-Siles L."/>
            <person name="Karlsson R."/>
            <person name="Yazdan S."/>
            <person name="Boulund F."/>
            <person name="Johnning A."/>
            <person name="Engstrand L."/>
            <person name="Kristiansson E."/>
            <person name="Moore E."/>
        </authorList>
    </citation>
    <scope>NUCLEOTIDE SEQUENCE [LARGE SCALE GENOMIC DNA]</scope>
    <source>
        <strain evidence="9">CCUG 4441</strain>
    </source>
</reference>
<evidence type="ECO:0000256" key="7">
    <source>
        <dbReference type="SAM" id="Phobius"/>
    </source>
</evidence>
<evidence type="ECO:0000313" key="9">
    <source>
        <dbReference type="Proteomes" id="UP000191025"/>
    </source>
</evidence>
<dbReference type="RefSeq" id="WP_079364038.1">
    <property type="nucleotide sequence ID" value="NZ_MXAN01000051.1"/>
</dbReference>
<comment type="caution">
    <text evidence="8">The sequence shown here is derived from an EMBL/GenBank/DDBJ whole genome shotgun (WGS) entry which is preliminary data.</text>
</comment>
<dbReference type="Gene3D" id="3.30.700.10">
    <property type="entry name" value="Glycoprotein, Type 4 Pilin"/>
    <property type="match status" value="1"/>
</dbReference>
<dbReference type="PRINTS" id="PR00885">
    <property type="entry name" value="BCTERIALGSPH"/>
</dbReference>
<evidence type="ECO:0008006" key="10">
    <source>
        <dbReference type="Google" id="ProtNLM"/>
    </source>
</evidence>
<dbReference type="PANTHER" id="PTHR30093">
    <property type="entry name" value="GENERAL SECRETION PATHWAY PROTEIN G"/>
    <property type="match status" value="1"/>
</dbReference>
<dbReference type="EMBL" id="MXAN01000051">
    <property type="protein sequence ID" value="OPH36226.1"/>
    <property type="molecule type" value="Genomic_DNA"/>
</dbReference>
<keyword evidence="5 7" id="KW-1133">Transmembrane helix</keyword>
<dbReference type="InterPro" id="IPR045584">
    <property type="entry name" value="Pilin-like"/>
</dbReference>
<comment type="similarity">
    <text evidence="2">Belongs to the N-Me-Phe pilin family.</text>
</comment>
<evidence type="ECO:0000256" key="5">
    <source>
        <dbReference type="ARBA" id="ARBA00022989"/>
    </source>
</evidence>
<evidence type="ECO:0000256" key="2">
    <source>
        <dbReference type="ARBA" id="ARBA00005233"/>
    </source>
</evidence>